<evidence type="ECO:0000313" key="4">
    <source>
        <dbReference type="Proteomes" id="UP001139971"/>
    </source>
</evidence>
<dbReference type="SUPFAM" id="SSF54427">
    <property type="entry name" value="NTF2-like"/>
    <property type="match status" value="1"/>
</dbReference>
<dbReference type="RefSeq" id="WP_263542443.1">
    <property type="nucleotide sequence ID" value="NZ_JAOVZO020000023.1"/>
</dbReference>
<comment type="caution">
    <text evidence="3">The sequence shown here is derived from an EMBL/GenBank/DDBJ whole genome shotgun (WGS) entry which is preliminary data.</text>
</comment>
<evidence type="ECO:0000256" key="1">
    <source>
        <dbReference type="SAM" id="SignalP"/>
    </source>
</evidence>
<dbReference type="AlphaFoldDB" id="A0A9X3YQP9"/>
<sequence length="151" mass="16432">MKRLIASVLLASAFAASAWADASRGAFGDASAVAAVRQVGQDMGDAMVALDVDKVDRIFGDDWVTIGLSGKVFTKEALLSDIRTGKKRLTWFELRPIDVQVFGDVAIAQGNVAEKRIIDGKETYIELVYADILNKRDGRWVVVRSMGAKVK</sequence>
<dbReference type="InterPro" id="IPR027843">
    <property type="entry name" value="DUF4440"/>
</dbReference>
<accession>A0A9X3YQP9</accession>
<dbReference type="EMBL" id="JAOVZO020000023">
    <property type="protein sequence ID" value="MDC8016202.1"/>
    <property type="molecule type" value="Genomic_DNA"/>
</dbReference>
<feature type="chain" id="PRO_5040794078" evidence="1">
    <location>
        <begin position="21"/>
        <end position="151"/>
    </location>
</feature>
<gene>
    <name evidence="3" type="ORF">OD750_027050</name>
</gene>
<organism evidence="3 4">
    <name type="scientific">Tahibacter soli</name>
    <dbReference type="NCBI Taxonomy" id="2983605"/>
    <lineage>
        <taxon>Bacteria</taxon>
        <taxon>Pseudomonadati</taxon>
        <taxon>Pseudomonadota</taxon>
        <taxon>Gammaproteobacteria</taxon>
        <taxon>Lysobacterales</taxon>
        <taxon>Rhodanobacteraceae</taxon>
        <taxon>Tahibacter</taxon>
    </lineage>
</organism>
<keyword evidence="4" id="KW-1185">Reference proteome</keyword>
<proteinExistence type="predicted"/>
<dbReference type="InterPro" id="IPR032710">
    <property type="entry name" value="NTF2-like_dom_sf"/>
</dbReference>
<protein>
    <submittedName>
        <fullName evidence="3">Nuclear transport factor 2 family protein</fullName>
    </submittedName>
</protein>
<dbReference type="Pfam" id="PF14534">
    <property type="entry name" value="DUF4440"/>
    <property type="match status" value="1"/>
</dbReference>
<name>A0A9X3YQP9_9GAMM</name>
<feature type="signal peptide" evidence="1">
    <location>
        <begin position="1"/>
        <end position="20"/>
    </location>
</feature>
<evidence type="ECO:0000313" key="3">
    <source>
        <dbReference type="EMBL" id="MDC8016202.1"/>
    </source>
</evidence>
<keyword evidence="1" id="KW-0732">Signal</keyword>
<evidence type="ECO:0000259" key="2">
    <source>
        <dbReference type="Pfam" id="PF14534"/>
    </source>
</evidence>
<dbReference type="Gene3D" id="3.10.450.50">
    <property type="match status" value="1"/>
</dbReference>
<reference evidence="3" key="1">
    <citation type="submission" date="2023-02" db="EMBL/GenBank/DDBJ databases">
        <title>Tahibacter soli sp. nov. isolated from soil.</title>
        <authorList>
            <person name="Baek J.H."/>
            <person name="Lee J.K."/>
            <person name="Choi D.G."/>
            <person name="Jeon C.O."/>
        </authorList>
    </citation>
    <scope>NUCLEOTIDE SEQUENCE</scope>
    <source>
        <strain evidence="3">BL</strain>
    </source>
</reference>
<dbReference type="Proteomes" id="UP001139971">
    <property type="component" value="Unassembled WGS sequence"/>
</dbReference>
<feature type="domain" description="DUF4440" evidence="2">
    <location>
        <begin position="36"/>
        <end position="142"/>
    </location>
</feature>